<dbReference type="Proteomes" id="UP000515162">
    <property type="component" value="Chromosome 2L"/>
</dbReference>
<dbReference type="GO" id="GO:0035248">
    <property type="term" value="F:alpha-1,4-N-acetylgalactosaminyltransferase activity"/>
    <property type="evidence" value="ECO:0007669"/>
    <property type="project" value="TreeGrafter"/>
</dbReference>
<keyword evidence="2" id="KW-1185">Reference proteome</keyword>
<dbReference type="GO" id="GO:0016020">
    <property type="term" value="C:membrane"/>
    <property type="evidence" value="ECO:0007669"/>
    <property type="project" value="GOC"/>
</dbReference>
<accession>A0A6P8J7S8</accession>
<keyword evidence="1" id="KW-0472">Membrane</keyword>
<dbReference type="InterPro" id="IPR051981">
    <property type="entry name" value="Glycosyltransf_32"/>
</dbReference>
<proteinExistence type="predicted"/>
<sequence>MLLRLPNVVARRMFIILVLMVIVGLFYIYSSENKYHSCFMESQVLATQQALTADGETNLLDDVLQADPKPSPGNSIFFHETSCRLSENRQLETLKVTARQACAIESAAMHNPNFQVFVLFAGPTYRISNNNSHPQPLVEAILSYSNVHLRRLNLESYASDICSRTYQTFSATSPSIGMAAFIWTWMWWCFATWRRCRPITRVLSPTPIWQLAL</sequence>
<dbReference type="RefSeq" id="XP_033151405.1">
    <property type="nucleotide sequence ID" value="XM_033295514.1"/>
</dbReference>
<organism evidence="2 3">
    <name type="scientific">Drosophila mauritiana</name>
    <name type="common">Fruit fly</name>
    <dbReference type="NCBI Taxonomy" id="7226"/>
    <lineage>
        <taxon>Eukaryota</taxon>
        <taxon>Metazoa</taxon>
        <taxon>Ecdysozoa</taxon>
        <taxon>Arthropoda</taxon>
        <taxon>Hexapoda</taxon>
        <taxon>Insecta</taxon>
        <taxon>Pterygota</taxon>
        <taxon>Neoptera</taxon>
        <taxon>Endopterygota</taxon>
        <taxon>Diptera</taxon>
        <taxon>Brachycera</taxon>
        <taxon>Muscomorpha</taxon>
        <taxon>Ephydroidea</taxon>
        <taxon>Drosophilidae</taxon>
        <taxon>Drosophila</taxon>
        <taxon>Sophophora</taxon>
    </lineage>
</organism>
<reference evidence="3" key="1">
    <citation type="submission" date="2025-08" db="UniProtKB">
        <authorList>
            <consortium name="RefSeq"/>
        </authorList>
    </citation>
    <scope>IDENTIFICATION</scope>
    <source>
        <strain evidence="3">Mau12</strain>
        <tissue evidence="3">Whole Body</tissue>
    </source>
</reference>
<keyword evidence="1" id="KW-0812">Transmembrane</keyword>
<dbReference type="GeneID" id="117135316"/>
<evidence type="ECO:0000256" key="1">
    <source>
        <dbReference type="SAM" id="Phobius"/>
    </source>
</evidence>
<name>A0A6P8J7S8_DROMA</name>
<feature type="transmembrane region" description="Helical" evidence="1">
    <location>
        <begin position="175"/>
        <end position="193"/>
    </location>
</feature>
<dbReference type="GO" id="GO:0006688">
    <property type="term" value="P:glycosphingolipid biosynthetic process"/>
    <property type="evidence" value="ECO:0007669"/>
    <property type="project" value="TreeGrafter"/>
</dbReference>
<protein>
    <submittedName>
        <fullName evidence="3">Uncharacterized protein LOC117135316 isoform X2</fullName>
    </submittedName>
</protein>
<evidence type="ECO:0000313" key="2">
    <source>
        <dbReference type="Proteomes" id="UP000515162"/>
    </source>
</evidence>
<dbReference type="AlphaFoldDB" id="A0A6P8J7S8"/>
<dbReference type="PANTHER" id="PTHR12042">
    <property type="entry name" value="LACTOSYLCERAMIDE 4-ALPHA-GALACTOSYLTRANSFERASE ALPHA- 1,4-GALACTOSYLTRANSFERASE"/>
    <property type="match status" value="1"/>
</dbReference>
<evidence type="ECO:0000313" key="3">
    <source>
        <dbReference type="RefSeq" id="XP_033151405.1"/>
    </source>
</evidence>
<keyword evidence="1" id="KW-1133">Transmembrane helix</keyword>
<gene>
    <name evidence="3" type="primary">LOC117135316</name>
</gene>
<dbReference type="PANTHER" id="PTHR12042:SF21">
    <property type="entry name" value="ALPHA1,4-GALACTOSYLTRANSFERASE 1-RELATED"/>
    <property type="match status" value="1"/>
</dbReference>
<feature type="transmembrane region" description="Helical" evidence="1">
    <location>
        <begin position="12"/>
        <end position="30"/>
    </location>
</feature>